<dbReference type="GO" id="GO:0016020">
    <property type="term" value="C:membrane"/>
    <property type="evidence" value="ECO:0007669"/>
    <property type="project" value="TreeGrafter"/>
</dbReference>
<protein>
    <submittedName>
        <fullName evidence="3">Peptidoglycan/LPS O-acetylase OafA/YrhL</fullName>
    </submittedName>
</protein>
<evidence type="ECO:0000313" key="4">
    <source>
        <dbReference type="Proteomes" id="UP000320710"/>
    </source>
</evidence>
<feature type="transmembrane region" description="Helical" evidence="1">
    <location>
        <begin position="296"/>
        <end position="314"/>
    </location>
</feature>
<sequence>MLVTAFHLFLWSGSLGRPLPFGFDVMGLFGNGWIGVGMFFVISGYCMAGSSGKAFSSGFSAKKYGIYFLKRYLRIAIPFYISIAVWFVLIRGFGIATKPTGVFDVISHALFIHNFSEKTFFSISGVYWSLAVEMQFYLILPALVVLFTTVLGRVVLLVSVFAVSILINVYSENQLLTWGIPSYLSLFVLGWLCAIYQNRIGSFIRKLKAQWILIALFVLLLFYKGHGFNNKIKLYEVLISSVFALLMVSLINRFSGKRVPHVVRSVAFVGKCSFSIYLYNYIFWALDRTDLTPVKLFMAFAFVIGFGILMYLAVERQSEKLRKKTIRKAEVKLAVQ</sequence>
<evidence type="ECO:0000259" key="2">
    <source>
        <dbReference type="Pfam" id="PF01757"/>
    </source>
</evidence>
<dbReference type="GO" id="GO:0009103">
    <property type="term" value="P:lipopolysaccharide biosynthetic process"/>
    <property type="evidence" value="ECO:0007669"/>
    <property type="project" value="TreeGrafter"/>
</dbReference>
<organism evidence="3 4">
    <name type="scientific">Serratia marcescens</name>
    <dbReference type="NCBI Taxonomy" id="615"/>
    <lineage>
        <taxon>Bacteria</taxon>
        <taxon>Pseudomonadati</taxon>
        <taxon>Pseudomonadota</taxon>
        <taxon>Gammaproteobacteria</taxon>
        <taxon>Enterobacterales</taxon>
        <taxon>Yersiniaceae</taxon>
        <taxon>Serratia</taxon>
    </lineage>
</organism>
<gene>
    <name evidence="3" type="ORF">FHU12_2313</name>
</gene>
<dbReference type="AlphaFoldDB" id="A0AA46QBP3"/>
<dbReference type="PANTHER" id="PTHR23028:SF53">
    <property type="entry name" value="ACYL_TRANSF_3 DOMAIN-CONTAINING PROTEIN"/>
    <property type="match status" value="1"/>
</dbReference>
<keyword evidence="1" id="KW-1133">Transmembrane helix</keyword>
<keyword evidence="1" id="KW-0472">Membrane</keyword>
<reference evidence="3 4" key="2">
    <citation type="submission" date="2019-07" db="EMBL/GenBank/DDBJ databases">
        <title>Investigation of anaerobic lignin degradation for improved lignocellulosic biofuels.</title>
        <authorList>
            <person name="Deangelis K.PhD."/>
        </authorList>
    </citation>
    <scope>NUCLEOTIDE SEQUENCE [LARGE SCALE GENOMIC DNA]</scope>
    <source>
        <strain evidence="3 4">106R</strain>
    </source>
</reference>
<reference evidence="3 4" key="1">
    <citation type="submission" date="2019-06" db="EMBL/GenBank/DDBJ databases">
        <authorList>
            <person name="Deangelis K."/>
            <person name="Huntemann M."/>
            <person name="Clum A."/>
            <person name="Pillay M."/>
            <person name="Palaniappan K."/>
            <person name="Varghese N."/>
            <person name="Mikhailova N."/>
            <person name="Stamatis D."/>
            <person name="Reddy T."/>
            <person name="Daum C."/>
            <person name="Shapiro N."/>
            <person name="Ivanova N."/>
            <person name="Kyrpides N."/>
            <person name="Woyke T."/>
        </authorList>
    </citation>
    <scope>NUCLEOTIDE SEQUENCE [LARGE SCALE GENOMIC DNA]</scope>
    <source>
        <strain evidence="3 4">106R</strain>
    </source>
</reference>
<feature type="domain" description="Acyltransferase 3" evidence="2">
    <location>
        <begin position="1"/>
        <end position="309"/>
    </location>
</feature>
<feature type="transmembrane region" description="Helical" evidence="1">
    <location>
        <begin position="72"/>
        <end position="93"/>
    </location>
</feature>
<evidence type="ECO:0000256" key="1">
    <source>
        <dbReference type="SAM" id="Phobius"/>
    </source>
</evidence>
<name>A0AA46QBP3_SERMA</name>
<dbReference type="InterPro" id="IPR050879">
    <property type="entry name" value="Acyltransferase_3"/>
</dbReference>
<dbReference type="GO" id="GO:0016747">
    <property type="term" value="F:acyltransferase activity, transferring groups other than amino-acyl groups"/>
    <property type="evidence" value="ECO:0007669"/>
    <property type="project" value="InterPro"/>
</dbReference>
<dbReference type="InterPro" id="IPR002656">
    <property type="entry name" value="Acyl_transf_3_dom"/>
</dbReference>
<keyword evidence="1" id="KW-0812">Transmembrane</keyword>
<feature type="transmembrane region" description="Helical" evidence="1">
    <location>
        <begin position="263"/>
        <end position="284"/>
    </location>
</feature>
<proteinExistence type="predicted"/>
<dbReference type="EMBL" id="VFMJ01000001">
    <property type="protein sequence ID" value="TQI84793.1"/>
    <property type="molecule type" value="Genomic_DNA"/>
</dbReference>
<feature type="transmembrane region" description="Helical" evidence="1">
    <location>
        <begin position="32"/>
        <end position="51"/>
    </location>
</feature>
<evidence type="ECO:0000313" key="3">
    <source>
        <dbReference type="EMBL" id="TQI84793.1"/>
    </source>
</evidence>
<feature type="transmembrane region" description="Helical" evidence="1">
    <location>
        <begin position="126"/>
        <end position="147"/>
    </location>
</feature>
<comment type="caution">
    <text evidence="3">The sequence shown here is derived from an EMBL/GenBank/DDBJ whole genome shotgun (WGS) entry which is preliminary data.</text>
</comment>
<feature type="transmembrane region" description="Helical" evidence="1">
    <location>
        <begin position="209"/>
        <end position="226"/>
    </location>
</feature>
<dbReference type="PANTHER" id="PTHR23028">
    <property type="entry name" value="ACETYLTRANSFERASE"/>
    <property type="match status" value="1"/>
</dbReference>
<dbReference type="Pfam" id="PF01757">
    <property type="entry name" value="Acyl_transf_3"/>
    <property type="match status" value="1"/>
</dbReference>
<dbReference type="Proteomes" id="UP000320710">
    <property type="component" value="Unassembled WGS sequence"/>
</dbReference>
<accession>A0AA46QBP3</accession>
<feature type="transmembrane region" description="Helical" evidence="1">
    <location>
        <begin position="232"/>
        <end position="251"/>
    </location>
</feature>
<feature type="transmembrane region" description="Helical" evidence="1">
    <location>
        <begin position="154"/>
        <end position="170"/>
    </location>
</feature>
<feature type="transmembrane region" description="Helical" evidence="1">
    <location>
        <begin position="176"/>
        <end position="197"/>
    </location>
</feature>